<dbReference type="Gene3D" id="1.20.120.350">
    <property type="entry name" value="Voltage-gated potassium channels. Chain C"/>
    <property type="match status" value="1"/>
</dbReference>
<reference evidence="12 13" key="1">
    <citation type="journal article" date="2010" name="Proc. Natl. Acad. Sci. U.S.A.">
        <title>Insights into evolution of multicellular fungi from the assembled chromosomes of the mushroom Coprinopsis cinerea (Coprinus cinereus).</title>
        <authorList>
            <person name="Stajich J.E."/>
            <person name="Wilke S.K."/>
            <person name="Ahren D."/>
            <person name="Au C.H."/>
            <person name="Birren B.W."/>
            <person name="Borodovsky M."/>
            <person name="Burns C."/>
            <person name="Canback B."/>
            <person name="Casselton L.A."/>
            <person name="Cheng C.K."/>
            <person name="Deng J."/>
            <person name="Dietrich F.S."/>
            <person name="Fargo D.C."/>
            <person name="Farman M.L."/>
            <person name="Gathman A.C."/>
            <person name="Goldberg J."/>
            <person name="Guigo R."/>
            <person name="Hoegger P.J."/>
            <person name="Hooker J.B."/>
            <person name="Huggins A."/>
            <person name="James T.Y."/>
            <person name="Kamada T."/>
            <person name="Kilaru S."/>
            <person name="Kodira C."/>
            <person name="Kues U."/>
            <person name="Kupfer D."/>
            <person name="Kwan H.S."/>
            <person name="Lomsadze A."/>
            <person name="Li W."/>
            <person name="Lilly W.W."/>
            <person name="Ma L.J."/>
            <person name="Mackey A.J."/>
            <person name="Manning G."/>
            <person name="Martin F."/>
            <person name="Muraguchi H."/>
            <person name="Natvig D.O."/>
            <person name="Palmerini H."/>
            <person name="Ramesh M.A."/>
            <person name="Rehmeyer C.J."/>
            <person name="Roe B.A."/>
            <person name="Shenoy N."/>
            <person name="Stanke M."/>
            <person name="Ter-Hovhannisyan V."/>
            <person name="Tunlid A."/>
            <person name="Velagapudi R."/>
            <person name="Vision T.J."/>
            <person name="Zeng Q."/>
            <person name="Zolan M.E."/>
            <person name="Pukkila P.J."/>
        </authorList>
    </citation>
    <scope>NUCLEOTIDE SEQUENCE [LARGE SCALE GENOMIC DNA]</scope>
    <source>
        <strain evidence="13">Okayama-7 / 130 / ATCC MYA-4618 / FGSC 9003</strain>
    </source>
</reference>
<sequence>MHQQLQLEAMVYWKRWKESNRRWRTTTARVLTSPHMHRILILLIFIDVVFVLVELGYTLFNPNCSELEPRETPVWMEALSITSLALSALLVTEIPITVWCMGIQYFNPFGAVHWAALHLFDALINLATFILDLVLRGRERELASLLIILRLWRIAKLVSSVAVATDSLEEEVEARLEATKQELHRTKEELGKVEEEVFNLRQRLATFETKVVSNSAV</sequence>
<gene>
    <name evidence="12" type="ORF">CC1G_04322</name>
</gene>
<dbReference type="InterPro" id="IPR027359">
    <property type="entry name" value="Volt_channel_dom_sf"/>
</dbReference>
<evidence type="ECO:0000313" key="13">
    <source>
        <dbReference type="Proteomes" id="UP000001861"/>
    </source>
</evidence>
<accession>A8NFQ0</accession>
<comment type="caution">
    <text evidence="12">The sequence shown here is derived from an EMBL/GenBank/DDBJ whole genome shotgun (WGS) entry which is preliminary data.</text>
</comment>
<dbReference type="VEuPathDB" id="FungiDB:CC1G_04322"/>
<evidence type="ECO:0000256" key="9">
    <source>
        <dbReference type="ARBA" id="ARBA00023303"/>
    </source>
</evidence>
<comment type="subcellular location">
    <subcellularLocation>
        <location evidence="1">Cell membrane</location>
        <topology evidence="1">Multi-pass membrane protein</topology>
    </subcellularLocation>
</comment>
<evidence type="ECO:0000256" key="5">
    <source>
        <dbReference type="ARBA" id="ARBA00022882"/>
    </source>
</evidence>
<evidence type="ECO:0000256" key="6">
    <source>
        <dbReference type="ARBA" id="ARBA00022989"/>
    </source>
</evidence>
<evidence type="ECO:0000256" key="2">
    <source>
        <dbReference type="ARBA" id="ARBA00022448"/>
    </source>
</evidence>
<dbReference type="Proteomes" id="UP000001861">
    <property type="component" value="Unassembled WGS sequence"/>
</dbReference>
<keyword evidence="5" id="KW-0851">Voltage-gated channel</keyword>
<keyword evidence="4 11" id="KW-0812">Transmembrane</keyword>
<evidence type="ECO:0000256" key="7">
    <source>
        <dbReference type="ARBA" id="ARBA00023065"/>
    </source>
</evidence>
<dbReference type="GO" id="GO:0005886">
    <property type="term" value="C:plasma membrane"/>
    <property type="evidence" value="ECO:0007669"/>
    <property type="project" value="UniProtKB-SubCell"/>
</dbReference>
<evidence type="ECO:0000256" key="4">
    <source>
        <dbReference type="ARBA" id="ARBA00022692"/>
    </source>
</evidence>
<evidence type="ECO:0000256" key="3">
    <source>
        <dbReference type="ARBA" id="ARBA00022475"/>
    </source>
</evidence>
<dbReference type="InParanoid" id="A8NFQ0"/>
<keyword evidence="8 11" id="KW-0472">Membrane</keyword>
<keyword evidence="9" id="KW-0407">Ion channel</keyword>
<feature type="transmembrane region" description="Helical" evidence="11">
    <location>
        <begin position="81"/>
        <end position="106"/>
    </location>
</feature>
<dbReference type="PANTHER" id="PTHR46480:SF1">
    <property type="entry name" value="VOLTAGE-GATED HYDROGEN CHANNEL 1"/>
    <property type="match status" value="1"/>
</dbReference>
<protein>
    <recommendedName>
        <fullName evidence="14">Hydrogen voltage-gated channel 1</fullName>
    </recommendedName>
</protein>
<feature type="coiled-coil region" evidence="10">
    <location>
        <begin position="169"/>
        <end position="210"/>
    </location>
</feature>
<organism evidence="12 13">
    <name type="scientific">Coprinopsis cinerea (strain Okayama-7 / 130 / ATCC MYA-4618 / FGSC 9003)</name>
    <name type="common">Inky cap fungus</name>
    <name type="synonym">Hormographiella aspergillata</name>
    <dbReference type="NCBI Taxonomy" id="240176"/>
    <lineage>
        <taxon>Eukaryota</taxon>
        <taxon>Fungi</taxon>
        <taxon>Dikarya</taxon>
        <taxon>Basidiomycota</taxon>
        <taxon>Agaricomycotina</taxon>
        <taxon>Agaricomycetes</taxon>
        <taxon>Agaricomycetidae</taxon>
        <taxon>Agaricales</taxon>
        <taxon>Agaricineae</taxon>
        <taxon>Psathyrellaceae</taxon>
        <taxon>Coprinopsis</taxon>
    </lineage>
</organism>
<keyword evidence="2" id="KW-0813">Transport</keyword>
<dbReference type="OMA" id="WEDEELH"/>
<feature type="transmembrane region" description="Helical" evidence="11">
    <location>
        <begin position="112"/>
        <end position="135"/>
    </location>
</feature>
<name>A8NFQ0_COPC7</name>
<evidence type="ECO:0000256" key="8">
    <source>
        <dbReference type="ARBA" id="ARBA00023136"/>
    </source>
</evidence>
<dbReference type="AlphaFoldDB" id="A8NFQ0"/>
<dbReference type="OrthoDB" id="427456at2759"/>
<keyword evidence="13" id="KW-1185">Reference proteome</keyword>
<evidence type="ECO:0008006" key="14">
    <source>
        <dbReference type="Google" id="ProtNLM"/>
    </source>
</evidence>
<dbReference type="eggNOG" id="ENOG502QQMU">
    <property type="taxonomic scope" value="Eukaryota"/>
</dbReference>
<dbReference type="HOGENOM" id="CLU_076372_1_1_1"/>
<dbReference type="EMBL" id="AACS02000002">
    <property type="protein sequence ID" value="EAU88616.2"/>
    <property type="molecule type" value="Genomic_DNA"/>
</dbReference>
<keyword evidence="3" id="KW-1003">Cell membrane</keyword>
<keyword evidence="10" id="KW-0175">Coiled coil</keyword>
<dbReference type="KEGG" id="cci:CC1G_04322"/>
<dbReference type="GeneID" id="6009839"/>
<proteinExistence type="predicted"/>
<dbReference type="GO" id="GO:0030171">
    <property type="term" value="F:voltage-gated proton channel activity"/>
    <property type="evidence" value="ECO:0007669"/>
    <property type="project" value="InterPro"/>
</dbReference>
<keyword evidence="6 11" id="KW-1133">Transmembrane helix</keyword>
<dbReference type="GO" id="GO:0034702">
    <property type="term" value="C:monoatomic ion channel complex"/>
    <property type="evidence" value="ECO:0007669"/>
    <property type="project" value="UniProtKB-KW"/>
</dbReference>
<evidence type="ECO:0000256" key="1">
    <source>
        <dbReference type="ARBA" id="ARBA00004651"/>
    </source>
</evidence>
<dbReference type="InterPro" id="IPR031846">
    <property type="entry name" value="Hvcn1"/>
</dbReference>
<dbReference type="PANTHER" id="PTHR46480">
    <property type="entry name" value="F20B24.22"/>
    <property type="match status" value="1"/>
</dbReference>
<evidence type="ECO:0000313" key="12">
    <source>
        <dbReference type="EMBL" id="EAU88616.2"/>
    </source>
</evidence>
<dbReference type="RefSeq" id="XP_001833343.2">
    <property type="nucleotide sequence ID" value="XM_001833291.2"/>
</dbReference>
<feature type="transmembrane region" description="Helical" evidence="11">
    <location>
        <begin position="39"/>
        <end position="60"/>
    </location>
</feature>
<evidence type="ECO:0000256" key="10">
    <source>
        <dbReference type="SAM" id="Coils"/>
    </source>
</evidence>
<evidence type="ECO:0000256" key="11">
    <source>
        <dbReference type="SAM" id="Phobius"/>
    </source>
</evidence>
<keyword evidence="7" id="KW-0406">Ion transport</keyword>